<protein>
    <submittedName>
        <fullName evidence="1">Uncharacterized protein</fullName>
    </submittedName>
</protein>
<evidence type="ECO:0000313" key="1">
    <source>
        <dbReference type="EMBL" id="KAK7265944.1"/>
    </source>
</evidence>
<organism evidence="1 2">
    <name type="scientific">Clitoria ternatea</name>
    <name type="common">Butterfly pea</name>
    <dbReference type="NCBI Taxonomy" id="43366"/>
    <lineage>
        <taxon>Eukaryota</taxon>
        <taxon>Viridiplantae</taxon>
        <taxon>Streptophyta</taxon>
        <taxon>Embryophyta</taxon>
        <taxon>Tracheophyta</taxon>
        <taxon>Spermatophyta</taxon>
        <taxon>Magnoliopsida</taxon>
        <taxon>eudicotyledons</taxon>
        <taxon>Gunneridae</taxon>
        <taxon>Pentapetalae</taxon>
        <taxon>rosids</taxon>
        <taxon>fabids</taxon>
        <taxon>Fabales</taxon>
        <taxon>Fabaceae</taxon>
        <taxon>Papilionoideae</taxon>
        <taxon>50 kb inversion clade</taxon>
        <taxon>NPAAA clade</taxon>
        <taxon>indigoferoid/millettioid clade</taxon>
        <taxon>Phaseoleae</taxon>
        <taxon>Clitoria</taxon>
    </lineage>
</organism>
<gene>
    <name evidence="1" type="ORF">RJT34_33570</name>
</gene>
<dbReference type="EMBL" id="JAYKXN010000008">
    <property type="protein sequence ID" value="KAK7265944.1"/>
    <property type="molecule type" value="Genomic_DNA"/>
</dbReference>
<keyword evidence="2" id="KW-1185">Reference proteome</keyword>
<evidence type="ECO:0000313" key="2">
    <source>
        <dbReference type="Proteomes" id="UP001359559"/>
    </source>
</evidence>
<name>A0AAN9I5N4_CLITE</name>
<sequence>MSKGREFVREQSSVIVFYWLDLVLILNGGIKTTCDVGGGLDGDSAFIQDPTSKSIKMEKNKGIRVRVDGEEVLVDKDNENIQDIWYKDVEDELMDEEEFDPCPERRFAKLCRNKKIVPKIEIMGRELSTEYDGLHIICFARGKYGHMATKRVEPGVVK</sequence>
<dbReference type="Proteomes" id="UP001359559">
    <property type="component" value="Unassembled WGS sequence"/>
</dbReference>
<accession>A0AAN9I5N4</accession>
<proteinExistence type="predicted"/>
<comment type="caution">
    <text evidence="1">The sequence shown here is derived from an EMBL/GenBank/DDBJ whole genome shotgun (WGS) entry which is preliminary data.</text>
</comment>
<reference evidence="1 2" key="1">
    <citation type="submission" date="2024-01" db="EMBL/GenBank/DDBJ databases">
        <title>The genomes of 5 underutilized Papilionoideae crops provide insights into root nodulation and disease resistance.</title>
        <authorList>
            <person name="Yuan L."/>
        </authorList>
    </citation>
    <scope>NUCLEOTIDE SEQUENCE [LARGE SCALE GENOMIC DNA]</scope>
    <source>
        <strain evidence="1">LY-2023</strain>
        <tissue evidence="1">Leaf</tissue>
    </source>
</reference>
<dbReference type="AlphaFoldDB" id="A0AAN9I5N4"/>